<dbReference type="Proteomes" id="UP001356427">
    <property type="component" value="Unassembled WGS sequence"/>
</dbReference>
<dbReference type="GO" id="GO:0016323">
    <property type="term" value="C:basolateral plasma membrane"/>
    <property type="evidence" value="ECO:0007669"/>
    <property type="project" value="TreeGrafter"/>
</dbReference>
<comment type="similarity">
    <text evidence="2 8">Belongs to the organo anion transporter (TC 2.A.60) family.</text>
</comment>
<feature type="transmembrane region" description="Helical" evidence="8">
    <location>
        <begin position="492"/>
        <end position="512"/>
    </location>
</feature>
<dbReference type="SUPFAM" id="SSF100895">
    <property type="entry name" value="Kazal-type serine protease inhibitors"/>
    <property type="match status" value="1"/>
</dbReference>
<comment type="subcellular location">
    <subcellularLocation>
        <location evidence="1 8">Cell membrane</location>
        <topology evidence="1 8">Multi-pass membrane protein</topology>
    </subcellularLocation>
</comment>
<protein>
    <recommendedName>
        <fullName evidence="8">Solute carrier organic anion transporter family member</fullName>
    </recommendedName>
</protein>
<keyword evidence="3" id="KW-1003">Cell membrane</keyword>
<dbReference type="InterPro" id="IPR004156">
    <property type="entry name" value="OATP"/>
</dbReference>
<evidence type="ECO:0000256" key="5">
    <source>
        <dbReference type="ARBA" id="ARBA00022989"/>
    </source>
</evidence>
<feature type="transmembrane region" description="Helical" evidence="8">
    <location>
        <begin position="453"/>
        <end position="472"/>
    </location>
</feature>
<feature type="transmembrane region" description="Helical" evidence="8">
    <location>
        <begin position="637"/>
        <end position="654"/>
    </location>
</feature>
<keyword evidence="8" id="KW-0813">Transport</keyword>
<dbReference type="AlphaFoldDB" id="A0AAN8R3R9"/>
<evidence type="ECO:0000256" key="6">
    <source>
        <dbReference type="ARBA" id="ARBA00023136"/>
    </source>
</evidence>
<evidence type="ECO:0000313" key="11">
    <source>
        <dbReference type="EMBL" id="KAK6322353.1"/>
    </source>
</evidence>
<dbReference type="GO" id="GO:0015125">
    <property type="term" value="F:bile acid transmembrane transporter activity"/>
    <property type="evidence" value="ECO:0007669"/>
    <property type="project" value="TreeGrafter"/>
</dbReference>
<dbReference type="SUPFAM" id="SSF103473">
    <property type="entry name" value="MFS general substrate transporter"/>
    <property type="match status" value="1"/>
</dbReference>
<dbReference type="PANTHER" id="PTHR11388">
    <property type="entry name" value="ORGANIC ANION TRANSPORTER"/>
    <property type="match status" value="1"/>
</dbReference>
<dbReference type="InterPro" id="IPR036058">
    <property type="entry name" value="Kazal_dom_sf"/>
</dbReference>
<keyword evidence="12" id="KW-1185">Reference proteome</keyword>
<feature type="compositionally biased region" description="Polar residues" evidence="9">
    <location>
        <begin position="769"/>
        <end position="788"/>
    </location>
</feature>
<gene>
    <name evidence="11" type="ORF">J4Q44_G00071450</name>
</gene>
<evidence type="ECO:0000256" key="7">
    <source>
        <dbReference type="ARBA" id="ARBA00023157"/>
    </source>
</evidence>
<organism evidence="11 12">
    <name type="scientific">Coregonus suidteri</name>
    <dbReference type="NCBI Taxonomy" id="861788"/>
    <lineage>
        <taxon>Eukaryota</taxon>
        <taxon>Metazoa</taxon>
        <taxon>Chordata</taxon>
        <taxon>Craniata</taxon>
        <taxon>Vertebrata</taxon>
        <taxon>Euteleostomi</taxon>
        <taxon>Actinopterygii</taxon>
        <taxon>Neopterygii</taxon>
        <taxon>Teleostei</taxon>
        <taxon>Protacanthopterygii</taxon>
        <taxon>Salmoniformes</taxon>
        <taxon>Salmonidae</taxon>
        <taxon>Coregoninae</taxon>
        <taxon>Coregonus</taxon>
    </lineage>
</organism>
<comment type="caution">
    <text evidence="11">The sequence shown here is derived from an EMBL/GenBank/DDBJ whole genome shotgun (WGS) entry which is preliminary data.</text>
</comment>
<feature type="transmembrane region" description="Helical" evidence="8">
    <location>
        <begin position="376"/>
        <end position="400"/>
    </location>
</feature>
<evidence type="ECO:0000259" key="10">
    <source>
        <dbReference type="PROSITE" id="PS51465"/>
    </source>
</evidence>
<dbReference type="GO" id="GO:0006811">
    <property type="term" value="P:monoatomic ion transport"/>
    <property type="evidence" value="ECO:0007669"/>
    <property type="project" value="UniProtKB-KW"/>
</dbReference>
<proteinExistence type="inferred from homology"/>
<dbReference type="GO" id="GO:0015347">
    <property type="term" value="F:sodium-independent organic anion transmembrane transporter activity"/>
    <property type="evidence" value="ECO:0007669"/>
    <property type="project" value="TreeGrafter"/>
</dbReference>
<keyword evidence="5 8" id="KW-1133">Transmembrane helix</keyword>
<evidence type="ECO:0000256" key="1">
    <source>
        <dbReference type="ARBA" id="ARBA00004651"/>
    </source>
</evidence>
<feature type="transmembrane region" description="Helical" evidence="8">
    <location>
        <begin position="195"/>
        <end position="216"/>
    </location>
</feature>
<dbReference type="Gene3D" id="3.30.60.30">
    <property type="match status" value="1"/>
</dbReference>
<dbReference type="GO" id="GO:0016324">
    <property type="term" value="C:apical plasma membrane"/>
    <property type="evidence" value="ECO:0007669"/>
    <property type="project" value="TreeGrafter"/>
</dbReference>
<evidence type="ECO:0000256" key="3">
    <source>
        <dbReference type="ARBA" id="ARBA00022475"/>
    </source>
</evidence>
<keyword evidence="7" id="KW-1015">Disulfide bond</keyword>
<dbReference type="PANTHER" id="PTHR11388:SF87">
    <property type="entry name" value="SOLUTE CARRIER ORGANIC ANION TRANSPORTER FAMILY MEMBER 2B1"/>
    <property type="match status" value="1"/>
</dbReference>
<keyword evidence="8" id="KW-0406">Ion transport</keyword>
<accession>A0AAN8R3R9</accession>
<feature type="transmembrane region" description="Helical" evidence="8">
    <location>
        <begin position="223"/>
        <end position="244"/>
    </location>
</feature>
<reference evidence="11 12" key="1">
    <citation type="submission" date="2021-04" db="EMBL/GenBank/DDBJ databases">
        <authorList>
            <person name="De Guttry C."/>
            <person name="Zahm M."/>
            <person name="Klopp C."/>
            <person name="Cabau C."/>
            <person name="Louis A."/>
            <person name="Berthelot C."/>
            <person name="Parey E."/>
            <person name="Roest Crollius H."/>
            <person name="Montfort J."/>
            <person name="Robinson-Rechavi M."/>
            <person name="Bucao C."/>
            <person name="Bouchez O."/>
            <person name="Gislard M."/>
            <person name="Lluch J."/>
            <person name="Milhes M."/>
            <person name="Lampietro C."/>
            <person name="Lopez Roques C."/>
            <person name="Donnadieu C."/>
            <person name="Braasch I."/>
            <person name="Desvignes T."/>
            <person name="Postlethwait J."/>
            <person name="Bobe J."/>
            <person name="Wedekind C."/>
            <person name="Guiguen Y."/>
        </authorList>
    </citation>
    <scope>NUCLEOTIDE SEQUENCE [LARGE SCALE GENOMIC DNA]</scope>
    <source>
        <strain evidence="11">Cs_M1</strain>
        <tissue evidence="11">Blood</tissue>
    </source>
</reference>
<feature type="transmembrane region" description="Helical" evidence="8">
    <location>
        <begin position="291"/>
        <end position="316"/>
    </location>
</feature>
<evidence type="ECO:0000256" key="9">
    <source>
        <dbReference type="SAM" id="MobiDB-lite"/>
    </source>
</evidence>
<feature type="transmembrane region" description="Helical" evidence="8">
    <location>
        <begin position="328"/>
        <end position="356"/>
    </location>
</feature>
<feature type="transmembrane region" description="Helical" evidence="8">
    <location>
        <begin position="6"/>
        <end position="25"/>
    </location>
</feature>
<feature type="region of interest" description="Disordered" evidence="9">
    <location>
        <begin position="761"/>
        <end position="788"/>
    </location>
</feature>
<dbReference type="Pfam" id="PF07648">
    <property type="entry name" value="Kazal_2"/>
    <property type="match status" value="1"/>
</dbReference>
<sequence>MTTAHIVFVIVLAWAISLIAVHFTLNMGTSLCGTNIRHVYCSNRSILNLACLPTSINIYGNSWNSSKLSTPISLSESYLLGFQLSSLFCVSGHLRSEYRTHYYTSASSTEFSTSWVGSLSRTGVTGMTANDLQLNSEPLRSEPPARCRSPFNSIKFFVLCHGMLQLAQLLVSGYLKSSISTIERRYGFSSQKSGILASFNEVGNTVLIVFVSFFGSRVHRPRFIGGGALVASLAALMMALPHFISGPYEYTVHISQSRDDISGLCQLESSFQTPLSNHSCMQQESHAQQGVFPLLLLGQLLLGIGGVPIQPFGISYIDDYASKRNSPLYLGILLAVTSIGPAFGFMMGSFMLRFYVDINKMSKDEIGLEQGDPRWVGAWWLGFVVAASFLFLTSLPYLFFPRQMPKEEAAGGATEPRAEEEKKPLPDPVQELTLTQFLKSFPRIALRTLRNPIYLLVVLAQVHLAAMIAGLATFMAKFIERQFTQTASFSNMMIGGVNIPLAVLGIVLGGALMRRLNISTRGSALMCTSAILMCVLTALPLLLLGCSTQRVTGIYPTKQNRSLECSSGCSCPTEAFNPVCGSDGVEFRSPCHAGCMTKVLDNSTSKILNYTDCGCIGVSGSYGYALPGTCGSGCKHLLLPFMVLSALTCFIASFSQTPSYMMILRTVRPEDKSFAVGVQYMLFRVLAFLPAPVLYGTAIDTTCIIWGNKCGRNTSCHYYNMDLFRQRFLGLQVLFVCGAFVCFLLSLLVLRHRAGKKGQQAGQRYTMINREQSPDKNTASKEQQSMAA</sequence>
<dbReference type="Gene3D" id="1.20.1250.20">
    <property type="entry name" value="MFS general substrate transporter like domains"/>
    <property type="match status" value="1"/>
</dbReference>
<dbReference type="NCBIfam" id="TIGR00805">
    <property type="entry name" value="oat"/>
    <property type="match status" value="1"/>
</dbReference>
<feature type="domain" description="Kazal-like" evidence="10">
    <location>
        <begin position="559"/>
        <end position="614"/>
    </location>
</feature>
<feature type="transmembrane region" description="Helical" evidence="8">
    <location>
        <begin position="524"/>
        <end position="544"/>
    </location>
</feature>
<dbReference type="GO" id="GO:0043252">
    <property type="term" value="P:sodium-independent organic anion transport"/>
    <property type="evidence" value="ECO:0007669"/>
    <property type="project" value="TreeGrafter"/>
</dbReference>
<evidence type="ECO:0000256" key="4">
    <source>
        <dbReference type="ARBA" id="ARBA00022692"/>
    </source>
</evidence>
<keyword evidence="4 8" id="KW-0812">Transmembrane</keyword>
<evidence type="ECO:0000313" key="12">
    <source>
        <dbReference type="Proteomes" id="UP001356427"/>
    </source>
</evidence>
<dbReference type="EMBL" id="JAGTTL010000005">
    <property type="protein sequence ID" value="KAK6322353.1"/>
    <property type="molecule type" value="Genomic_DNA"/>
</dbReference>
<dbReference type="PROSITE" id="PS51465">
    <property type="entry name" value="KAZAL_2"/>
    <property type="match status" value="1"/>
</dbReference>
<dbReference type="InterPro" id="IPR036259">
    <property type="entry name" value="MFS_trans_sf"/>
</dbReference>
<feature type="transmembrane region" description="Helical" evidence="8">
    <location>
        <begin position="728"/>
        <end position="750"/>
    </location>
</feature>
<feature type="transmembrane region" description="Helical" evidence="8">
    <location>
        <begin position="674"/>
        <end position="695"/>
    </location>
</feature>
<evidence type="ECO:0000256" key="8">
    <source>
        <dbReference type="RuleBase" id="RU362056"/>
    </source>
</evidence>
<dbReference type="InterPro" id="IPR002350">
    <property type="entry name" value="Kazal_dom"/>
</dbReference>
<keyword evidence="6 8" id="KW-0472">Membrane</keyword>
<evidence type="ECO:0000256" key="2">
    <source>
        <dbReference type="ARBA" id="ARBA00009657"/>
    </source>
</evidence>
<name>A0AAN8R3R9_9TELE</name>
<dbReference type="Pfam" id="PF03137">
    <property type="entry name" value="OATP"/>
    <property type="match status" value="1"/>
</dbReference>